<dbReference type="GO" id="GO:0005829">
    <property type="term" value="C:cytosol"/>
    <property type="evidence" value="ECO:0007669"/>
    <property type="project" value="UniProtKB-SubCell"/>
</dbReference>
<protein>
    <recommendedName>
        <fullName evidence="14">GTPase IMAP family member 8</fullName>
    </recommendedName>
    <alternativeName>
        <fullName evidence="15">Immune-associated nucleotide-binding protein 9</fullName>
    </alternativeName>
</protein>
<keyword evidence="11" id="KW-0496">Mitochondrion</keyword>
<dbReference type="OMA" id="HMIDAMV"/>
<reference evidence="17" key="3">
    <citation type="submission" date="2025-09" db="UniProtKB">
        <authorList>
            <consortium name="Ensembl"/>
        </authorList>
    </citation>
    <scope>IDENTIFICATION</scope>
</reference>
<dbReference type="PANTHER" id="PTHR10903:SF73">
    <property type="entry name" value="GTPASE IMAP FAMILY MEMBER 8"/>
    <property type="match status" value="1"/>
</dbReference>
<dbReference type="Gene3D" id="3.40.50.300">
    <property type="entry name" value="P-loop containing nucleotide triphosphate hydrolases"/>
    <property type="match status" value="3"/>
</dbReference>
<evidence type="ECO:0000256" key="6">
    <source>
        <dbReference type="ARBA" id="ARBA00022490"/>
    </source>
</evidence>
<dbReference type="InParanoid" id="A0A5F8GXA7"/>
<dbReference type="Proteomes" id="UP000002280">
    <property type="component" value="Chromosome 8"/>
</dbReference>
<keyword evidence="8" id="KW-0547">Nucleotide-binding</keyword>
<evidence type="ECO:0000256" key="3">
    <source>
        <dbReference type="ARBA" id="ARBA00004514"/>
    </source>
</evidence>
<dbReference type="FunCoup" id="A0A5F8GXA7">
    <property type="interactions" value="306"/>
</dbReference>
<dbReference type="InterPro" id="IPR027417">
    <property type="entry name" value="P-loop_NTPase"/>
</dbReference>
<dbReference type="PANTHER" id="PTHR10903">
    <property type="entry name" value="GTPASE, IMAP FAMILY MEMBER-RELATED"/>
    <property type="match status" value="1"/>
</dbReference>
<comment type="similarity">
    <text evidence="5">Belongs to the TRAFAC class TrmE-Era-EngA-EngB-Septin-like GTPase superfamily. AIG1/Toc34/Toc159-like paraseptin GTPase family. IAN subfamily.</text>
</comment>
<evidence type="ECO:0000256" key="2">
    <source>
        <dbReference type="ARBA" id="ARBA00004240"/>
    </source>
</evidence>
<dbReference type="CDD" id="cd01852">
    <property type="entry name" value="AIG1"/>
    <property type="match status" value="2"/>
</dbReference>
<dbReference type="InterPro" id="IPR045058">
    <property type="entry name" value="GIMA/IAN/Toc"/>
</dbReference>
<evidence type="ECO:0000256" key="4">
    <source>
        <dbReference type="ARBA" id="ARBA00004555"/>
    </source>
</evidence>
<feature type="domain" description="AIG1-type G" evidence="16">
    <location>
        <begin position="30"/>
        <end position="233"/>
    </location>
</feature>
<dbReference type="Ensembl" id="ENSMODT00000052143.1">
    <property type="protein sequence ID" value="ENSMODP00000051969.1"/>
    <property type="gene ID" value="ENSMODG00000003652.4"/>
</dbReference>
<dbReference type="FunFam" id="3.40.50.300:FF:000536">
    <property type="entry name" value="GTPase IMAP family member 8"/>
    <property type="match status" value="1"/>
</dbReference>
<evidence type="ECO:0000256" key="10">
    <source>
        <dbReference type="ARBA" id="ARBA00023034"/>
    </source>
</evidence>
<keyword evidence="7" id="KW-0677">Repeat</keyword>
<keyword evidence="10" id="KW-0333">Golgi apparatus</keyword>
<evidence type="ECO:0000256" key="11">
    <source>
        <dbReference type="ARBA" id="ARBA00023128"/>
    </source>
</evidence>
<evidence type="ECO:0000256" key="1">
    <source>
        <dbReference type="ARBA" id="ARBA00004173"/>
    </source>
</evidence>
<reference evidence="17" key="2">
    <citation type="submission" date="2025-08" db="UniProtKB">
        <authorList>
            <consortium name="Ensembl"/>
        </authorList>
    </citation>
    <scope>IDENTIFICATION</scope>
</reference>
<evidence type="ECO:0000256" key="12">
    <source>
        <dbReference type="ARBA" id="ARBA00023134"/>
    </source>
</evidence>
<evidence type="ECO:0000256" key="5">
    <source>
        <dbReference type="ARBA" id="ARBA00008535"/>
    </source>
</evidence>
<organism evidence="17 18">
    <name type="scientific">Monodelphis domestica</name>
    <name type="common">Gray short-tailed opossum</name>
    <dbReference type="NCBI Taxonomy" id="13616"/>
    <lineage>
        <taxon>Eukaryota</taxon>
        <taxon>Metazoa</taxon>
        <taxon>Chordata</taxon>
        <taxon>Craniata</taxon>
        <taxon>Vertebrata</taxon>
        <taxon>Euteleostomi</taxon>
        <taxon>Mammalia</taxon>
        <taxon>Metatheria</taxon>
        <taxon>Didelphimorphia</taxon>
        <taxon>Didelphidae</taxon>
        <taxon>Monodelphis</taxon>
    </lineage>
</organism>
<evidence type="ECO:0000313" key="18">
    <source>
        <dbReference type="Proteomes" id="UP000002280"/>
    </source>
</evidence>
<dbReference type="GO" id="GO:0005794">
    <property type="term" value="C:Golgi apparatus"/>
    <property type="evidence" value="ECO:0007669"/>
    <property type="project" value="UniProtKB-SubCell"/>
</dbReference>
<comment type="subcellular location">
    <subcellularLocation>
        <location evidence="3">Cytoplasm</location>
        <location evidence="3">Cytosol</location>
    </subcellularLocation>
    <subcellularLocation>
        <location evidence="2">Endoplasmic reticulum</location>
    </subcellularLocation>
    <subcellularLocation>
        <location evidence="4">Golgi apparatus</location>
    </subcellularLocation>
    <subcellularLocation>
        <location evidence="1">Mitochondrion</location>
    </subcellularLocation>
</comment>
<keyword evidence="12" id="KW-0342">GTP-binding</keyword>
<dbReference type="STRING" id="13616.ENSMODP00000051969"/>
<dbReference type="GO" id="GO:0005783">
    <property type="term" value="C:endoplasmic reticulum"/>
    <property type="evidence" value="ECO:0000318"/>
    <property type="project" value="GO_Central"/>
</dbReference>
<evidence type="ECO:0000256" key="13">
    <source>
        <dbReference type="ARBA" id="ARBA00056809"/>
    </source>
</evidence>
<evidence type="ECO:0000259" key="16">
    <source>
        <dbReference type="PROSITE" id="PS51720"/>
    </source>
</evidence>
<reference evidence="17 18" key="1">
    <citation type="journal article" date="2007" name="Nature">
        <title>Genome of the marsupial Monodelphis domestica reveals innovation in non-coding sequences.</title>
        <authorList>
            <person name="Mikkelsen T.S."/>
            <person name="Wakefield M.J."/>
            <person name="Aken B."/>
            <person name="Amemiya C.T."/>
            <person name="Chang J.L."/>
            <person name="Duke S."/>
            <person name="Garber M."/>
            <person name="Gentles A.J."/>
            <person name="Goodstadt L."/>
            <person name="Heger A."/>
            <person name="Jurka J."/>
            <person name="Kamal M."/>
            <person name="Mauceli E."/>
            <person name="Searle S.M."/>
            <person name="Sharpe T."/>
            <person name="Baker M.L."/>
            <person name="Batzer M.A."/>
            <person name="Benos P.V."/>
            <person name="Belov K."/>
            <person name="Clamp M."/>
            <person name="Cook A."/>
            <person name="Cuff J."/>
            <person name="Das R."/>
            <person name="Davidow L."/>
            <person name="Deakin J.E."/>
            <person name="Fazzari M.J."/>
            <person name="Glass J.L."/>
            <person name="Grabherr M."/>
            <person name="Greally J.M."/>
            <person name="Gu W."/>
            <person name="Hore T.A."/>
            <person name="Huttley G.A."/>
            <person name="Kleber M."/>
            <person name="Jirtle R.L."/>
            <person name="Koina E."/>
            <person name="Lee J.T."/>
            <person name="Mahony S."/>
            <person name="Marra M.A."/>
            <person name="Miller R.D."/>
            <person name="Nicholls R.D."/>
            <person name="Oda M."/>
            <person name="Papenfuss A.T."/>
            <person name="Parra Z.E."/>
            <person name="Pollock D.D."/>
            <person name="Ray D.A."/>
            <person name="Schein J.E."/>
            <person name="Speed T.P."/>
            <person name="Thompson K."/>
            <person name="VandeBerg J.L."/>
            <person name="Wade C.M."/>
            <person name="Walker J.A."/>
            <person name="Waters P.D."/>
            <person name="Webber C."/>
            <person name="Weidman J.R."/>
            <person name="Xie X."/>
            <person name="Zody M.C."/>
            <person name="Baldwin J."/>
            <person name="Abdouelleil A."/>
            <person name="Abdulkadir J."/>
            <person name="Abebe A."/>
            <person name="Abera B."/>
            <person name="Abreu J."/>
            <person name="Acer S.C."/>
            <person name="Aftuck L."/>
            <person name="Alexander A."/>
            <person name="An P."/>
            <person name="Anderson E."/>
            <person name="Anderson S."/>
            <person name="Arachi H."/>
            <person name="Azer M."/>
            <person name="Bachantsang P."/>
            <person name="Barry A."/>
            <person name="Bayul T."/>
            <person name="Berlin A."/>
            <person name="Bessette D."/>
            <person name="Bloom T."/>
            <person name="Bloom T."/>
            <person name="Boguslavskiy L."/>
            <person name="Bonnet C."/>
            <person name="Boukhgalter B."/>
            <person name="Bourzgui I."/>
            <person name="Brown A."/>
            <person name="Cahill P."/>
            <person name="Channer S."/>
            <person name="Cheshatsang Y."/>
            <person name="Chuda L."/>
            <person name="Citroen M."/>
            <person name="Collymore A."/>
            <person name="Cooke P."/>
            <person name="Costello M."/>
            <person name="D'Aco K."/>
            <person name="Daza R."/>
            <person name="De Haan G."/>
            <person name="DeGray S."/>
            <person name="DeMaso C."/>
            <person name="Dhargay N."/>
            <person name="Dooley K."/>
            <person name="Dooley E."/>
            <person name="Doricent M."/>
            <person name="Dorje P."/>
            <person name="Dorjee K."/>
            <person name="Dupes A."/>
            <person name="Elong R."/>
            <person name="Falk J."/>
            <person name="Farina A."/>
            <person name="Faro S."/>
            <person name="Ferguson D."/>
            <person name="Fisher S."/>
            <person name="Foley C.D."/>
            <person name="Franke A."/>
            <person name="Friedrich D."/>
            <person name="Gadbois L."/>
            <person name="Gearin G."/>
            <person name="Gearin C.R."/>
            <person name="Giannoukos G."/>
            <person name="Goode T."/>
            <person name="Graham J."/>
            <person name="Grandbois E."/>
            <person name="Grewal S."/>
            <person name="Gyaltsen K."/>
            <person name="Hafez N."/>
            <person name="Hagos B."/>
            <person name="Hall J."/>
            <person name="Henson C."/>
            <person name="Hollinger A."/>
            <person name="Honan T."/>
            <person name="Huard M.D."/>
            <person name="Hughes L."/>
            <person name="Hurhula B."/>
            <person name="Husby M.E."/>
            <person name="Kamat A."/>
            <person name="Kanga B."/>
            <person name="Kashin S."/>
            <person name="Khazanovich D."/>
            <person name="Kisner P."/>
            <person name="Lance K."/>
            <person name="Lara M."/>
            <person name="Lee W."/>
            <person name="Lennon N."/>
            <person name="Letendre F."/>
            <person name="LeVine R."/>
            <person name="Lipovsky A."/>
            <person name="Liu X."/>
            <person name="Liu J."/>
            <person name="Liu S."/>
            <person name="Lokyitsang T."/>
            <person name="Lokyitsang Y."/>
            <person name="Lubonja R."/>
            <person name="Lui A."/>
            <person name="MacDonald P."/>
            <person name="Magnisalis V."/>
            <person name="Maru K."/>
            <person name="Matthews C."/>
            <person name="McCusker W."/>
            <person name="McDonough S."/>
            <person name="Mehta T."/>
            <person name="Meldrim J."/>
            <person name="Meneus L."/>
            <person name="Mihai O."/>
            <person name="Mihalev A."/>
            <person name="Mihova T."/>
            <person name="Mittelman R."/>
            <person name="Mlenga V."/>
            <person name="Montmayeur A."/>
            <person name="Mulrain L."/>
            <person name="Navidi A."/>
            <person name="Naylor J."/>
            <person name="Negash T."/>
            <person name="Nguyen T."/>
            <person name="Nguyen N."/>
            <person name="Nicol R."/>
            <person name="Norbu C."/>
            <person name="Norbu N."/>
            <person name="Novod N."/>
            <person name="O'Neill B."/>
            <person name="Osman S."/>
            <person name="Markiewicz E."/>
            <person name="Oyono O.L."/>
            <person name="Patti C."/>
            <person name="Phunkhang P."/>
            <person name="Pierre F."/>
            <person name="Priest M."/>
            <person name="Raghuraman S."/>
            <person name="Rege F."/>
            <person name="Reyes R."/>
            <person name="Rise C."/>
            <person name="Rogov P."/>
            <person name="Ross K."/>
            <person name="Ryan E."/>
            <person name="Settipalli S."/>
            <person name="Shea T."/>
            <person name="Sherpa N."/>
            <person name="Shi L."/>
            <person name="Shih D."/>
            <person name="Sparrow T."/>
            <person name="Spaulding J."/>
            <person name="Stalker J."/>
            <person name="Stange-Thomann N."/>
            <person name="Stavropoulos S."/>
            <person name="Stone C."/>
            <person name="Strader C."/>
            <person name="Tesfaye S."/>
            <person name="Thomson T."/>
            <person name="Thoulutsang Y."/>
            <person name="Thoulutsang D."/>
            <person name="Topham K."/>
            <person name="Topping I."/>
            <person name="Tsamla T."/>
            <person name="Vassiliev H."/>
            <person name="Vo A."/>
            <person name="Wangchuk T."/>
            <person name="Wangdi T."/>
            <person name="Weiand M."/>
            <person name="Wilkinson J."/>
            <person name="Wilson A."/>
            <person name="Yadav S."/>
            <person name="Young G."/>
            <person name="Yu Q."/>
            <person name="Zembek L."/>
            <person name="Zhong D."/>
            <person name="Zimmer A."/>
            <person name="Zwirko Z."/>
            <person name="Jaffe D.B."/>
            <person name="Alvarez P."/>
            <person name="Brockman W."/>
            <person name="Butler J."/>
            <person name="Chin C."/>
            <person name="Gnerre S."/>
            <person name="MacCallum I."/>
            <person name="Graves J.A."/>
            <person name="Ponting C.P."/>
            <person name="Breen M."/>
            <person name="Samollow P.B."/>
            <person name="Lander E.S."/>
            <person name="Lindblad-Toh K."/>
        </authorList>
    </citation>
    <scope>NUCLEOTIDE SEQUENCE [LARGE SCALE GENOMIC DNA]</scope>
</reference>
<dbReference type="PROSITE" id="PS51720">
    <property type="entry name" value="G_AIG1"/>
    <property type="match status" value="3"/>
</dbReference>
<feature type="domain" description="AIG1-type G" evidence="16">
    <location>
        <begin position="468"/>
        <end position="673"/>
    </location>
</feature>
<comment type="function">
    <text evidence="13">Exerts an anti-apoptotic effect in the immune system and is involved in responses to infections.</text>
</comment>
<evidence type="ECO:0000256" key="7">
    <source>
        <dbReference type="ARBA" id="ARBA00022737"/>
    </source>
</evidence>
<dbReference type="AlphaFoldDB" id="A0A5F8GXA7"/>
<dbReference type="Pfam" id="PF04548">
    <property type="entry name" value="AIG1"/>
    <property type="match status" value="3"/>
</dbReference>
<dbReference type="SUPFAM" id="SSF52540">
    <property type="entry name" value="P-loop containing nucleoside triphosphate hydrolases"/>
    <property type="match status" value="3"/>
</dbReference>
<dbReference type="GeneTree" id="ENSGT00940000154844"/>
<evidence type="ECO:0000256" key="15">
    <source>
        <dbReference type="ARBA" id="ARBA00077278"/>
    </source>
</evidence>
<evidence type="ECO:0000256" key="8">
    <source>
        <dbReference type="ARBA" id="ARBA00022741"/>
    </source>
</evidence>
<keyword evidence="6" id="KW-0963">Cytoplasm</keyword>
<keyword evidence="9" id="KW-0256">Endoplasmic reticulum</keyword>
<keyword evidence="18" id="KW-1185">Reference proteome</keyword>
<dbReference type="InterPro" id="IPR006703">
    <property type="entry name" value="G_AIG1"/>
</dbReference>
<sequence>MAIIGSLFSLTGPADKSQLQRREPELDSRSSELRILLLGKHGAGKSATGNSILGKQVFESKFSDSLVTKTCKKESGIVGKRKVVVIDTPDLFSTRFSTEDKGKEVRSCITLCSPGPHILLLVTPLGHHTVEDERIVKGIQEIFGAEATKHMLLLFTRKEDLENASLLEYVEETDNACLQELVQNCEGRFYAFNNRIGEEEQHIQVQGLLEQIELLMKNKGGQCYPLHVESLGMAIIGSLFSPTGPADKSQLQRREPELDSRSSELRILLLGKHGAGKSATGNSILGKRVFESKFSDSLVTKTCKKESGIVGKRKVVVIDTPDLFSTRFSTEDKGKEVRSCITLCSPGPHILLLVTPLGHHTVEDERTVKGIQEIFGAEATKHMLLLFTRKEDLENASLLEYVEETDNACLQELVQNCEGRFYAFNNRIGEEEQHIQVQGLLEQIELLMRKKGGQCYVPPPEMGNPLPLGKNGTGKSSSGKTLFGEKPFGGQLSTKPITKTFQSKHRTWKGKNVVVVDTPSFNFSLESEDILLKPEEDVFRNLCLSPGAKVFILVVQLGRFTEEDEKSVRELEAIFGPTVTKYMIVLFTRIEDLGTETLDNYIKNAKNKSLQRLIKQCEKRFCGFNNKESGLVREKQVNDLFAIFFMCSLWKRYLVGKESGFWIYSLKSYQLGA</sequence>
<evidence type="ECO:0000256" key="9">
    <source>
        <dbReference type="ARBA" id="ARBA00022824"/>
    </source>
</evidence>
<dbReference type="GO" id="GO:0005739">
    <property type="term" value="C:mitochondrion"/>
    <property type="evidence" value="ECO:0007669"/>
    <property type="project" value="UniProtKB-SubCell"/>
</dbReference>
<dbReference type="Bgee" id="ENSMODG00000003652">
    <property type="expression patterns" value="Expressed in blood and 18 other cell types or tissues"/>
</dbReference>
<name>A0A5F8GXA7_MONDO</name>
<feature type="domain" description="AIG1-type G" evidence="16">
    <location>
        <begin position="262"/>
        <end position="465"/>
    </location>
</feature>
<dbReference type="FunFam" id="3.40.50.300:FF:000366">
    <property type="entry name" value="GTPase, IMAP family member 2"/>
    <property type="match status" value="2"/>
</dbReference>
<proteinExistence type="inferred from homology"/>
<evidence type="ECO:0000256" key="14">
    <source>
        <dbReference type="ARBA" id="ARBA00073539"/>
    </source>
</evidence>
<accession>A0A5F8GXA7</accession>
<evidence type="ECO:0000313" key="17">
    <source>
        <dbReference type="Ensembl" id="ENSMODP00000051969.1"/>
    </source>
</evidence>
<dbReference type="GO" id="GO:0003924">
    <property type="term" value="F:GTPase activity"/>
    <property type="evidence" value="ECO:0000318"/>
    <property type="project" value="GO_Central"/>
</dbReference>
<dbReference type="GO" id="GO:0005525">
    <property type="term" value="F:GTP binding"/>
    <property type="evidence" value="ECO:0007669"/>
    <property type="project" value="UniProtKB-KW"/>
</dbReference>